<keyword evidence="3" id="KW-1133">Transmembrane helix</keyword>
<evidence type="ECO:0000313" key="6">
    <source>
        <dbReference type="Proteomes" id="UP001197247"/>
    </source>
</evidence>
<feature type="region of interest" description="Disordered" evidence="2">
    <location>
        <begin position="1"/>
        <end position="163"/>
    </location>
</feature>
<gene>
    <name evidence="5" type="ORF">KIH74_03640</name>
</gene>
<dbReference type="PANTHER" id="PTHR33392:SF6">
    <property type="entry name" value="POLYISOPRENYL-TEICHOIC ACID--PEPTIDOGLYCAN TEICHOIC ACID TRANSFERASE TAGU"/>
    <property type="match status" value="1"/>
</dbReference>
<dbReference type="EMBL" id="JAHBAY010000001">
    <property type="protein sequence ID" value="MBT0768001.1"/>
    <property type="molecule type" value="Genomic_DNA"/>
</dbReference>
<dbReference type="Pfam" id="PF03816">
    <property type="entry name" value="LytR_cpsA_psr"/>
    <property type="match status" value="1"/>
</dbReference>
<dbReference type="Gene3D" id="3.40.630.190">
    <property type="entry name" value="LCP protein"/>
    <property type="match status" value="1"/>
</dbReference>
<evidence type="ECO:0000313" key="5">
    <source>
        <dbReference type="EMBL" id="MBT0768001.1"/>
    </source>
</evidence>
<comment type="similarity">
    <text evidence="1">Belongs to the LytR/CpsA/Psr (LCP) family.</text>
</comment>
<evidence type="ECO:0000259" key="4">
    <source>
        <dbReference type="Pfam" id="PF03816"/>
    </source>
</evidence>
<proteinExistence type="inferred from homology"/>
<dbReference type="NCBIfam" id="TIGR00350">
    <property type="entry name" value="lytR_cpsA_psr"/>
    <property type="match status" value="1"/>
</dbReference>
<keyword evidence="6" id="KW-1185">Reference proteome</keyword>
<keyword evidence="3" id="KW-0472">Membrane</keyword>
<organism evidence="5 6">
    <name type="scientific">Kineosporia corallincola</name>
    <dbReference type="NCBI Taxonomy" id="2835133"/>
    <lineage>
        <taxon>Bacteria</taxon>
        <taxon>Bacillati</taxon>
        <taxon>Actinomycetota</taxon>
        <taxon>Actinomycetes</taxon>
        <taxon>Kineosporiales</taxon>
        <taxon>Kineosporiaceae</taxon>
        <taxon>Kineosporia</taxon>
    </lineage>
</organism>
<dbReference type="Proteomes" id="UP001197247">
    <property type="component" value="Unassembled WGS sequence"/>
</dbReference>
<dbReference type="InterPro" id="IPR050922">
    <property type="entry name" value="LytR/CpsA/Psr_CW_biosynth"/>
</dbReference>
<name>A0ABS5TAB8_9ACTN</name>
<accession>A0ABS5TAB8</accession>
<evidence type="ECO:0000256" key="3">
    <source>
        <dbReference type="SAM" id="Phobius"/>
    </source>
</evidence>
<reference evidence="5 6" key="1">
    <citation type="submission" date="2021-05" db="EMBL/GenBank/DDBJ databases">
        <title>Kineosporia and Streptomyces sp. nov. two new marine actinobacteria isolated from Coral.</title>
        <authorList>
            <person name="Buangrab K."/>
            <person name="Sutthacheep M."/>
            <person name="Yeemin T."/>
            <person name="Harunari E."/>
            <person name="Igarashi Y."/>
            <person name="Kanchanasin P."/>
            <person name="Tanasupawat S."/>
            <person name="Phongsopitanun W."/>
        </authorList>
    </citation>
    <scope>NUCLEOTIDE SEQUENCE [LARGE SCALE GENOMIC DNA]</scope>
    <source>
        <strain evidence="5 6">J2-2</strain>
    </source>
</reference>
<evidence type="ECO:0000256" key="2">
    <source>
        <dbReference type="SAM" id="MobiDB-lite"/>
    </source>
</evidence>
<comment type="caution">
    <text evidence="5">The sequence shown here is derived from an EMBL/GenBank/DDBJ whole genome shotgun (WGS) entry which is preliminary data.</text>
</comment>
<feature type="domain" description="Cell envelope-related transcriptional attenuator" evidence="4">
    <location>
        <begin position="246"/>
        <end position="389"/>
    </location>
</feature>
<keyword evidence="3" id="KW-0812">Transmembrane</keyword>
<evidence type="ECO:0000256" key="1">
    <source>
        <dbReference type="ARBA" id="ARBA00006068"/>
    </source>
</evidence>
<protein>
    <submittedName>
        <fullName evidence="5">LCP family protein</fullName>
    </submittedName>
</protein>
<sequence length="490" mass="51586">MSDNDEPRFWTPDEAAGRPRRRPQRDQQPYDQEADEVGDMYRQHGGEDPHAGYGQRVDRHDSDRYGSGQYGDNRYGDDQYGRGGQYGAAGQYGSGDQYGQGDQYGRGGQSGSGAGGYGPGGRGAQGQGSGGAGGRGPGGRGPDGPDGPGGPGRPPSAFSGPRRGLRLRPKWIALIVVGLLIAYPIILGFTAWTSLNRVDAVGPAHENSELEDTPGRTYLVVGSDARSDLSDEEKKDLGTGSVAGQRTDTIMLLHVPDGDGPTVLISVPRDSYVPIPGHGSNKINAAYSYGGASLLIQTLENVGGVKIDDYVETGLGGFADIVNAIGGVELCPKRNMKDSKAHINLKKGCQQMDGKTALGYARARYSDPKGDLGRVERQRETLAAIAKKTLSPATLIQPWRAIPAAKAGGGALTVDESTGPMALTKFVLAMKAVSGSNGISMTVPIGNADYRVNGMSAVKWDSEKALQMFDALKNDDTSALQTLADAQKDS</sequence>
<dbReference type="PANTHER" id="PTHR33392">
    <property type="entry name" value="POLYISOPRENYL-TEICHOIC ACID--PEPTIDOGLYCAN TEICHOIC ACID TRANSFERASE TAGU"/>
    <property type="match status" value="1"/>
</dbReference>
<feature type="compositionally biased region" description="Basic and acidic residues" evidence="2">
    <location>
        <begin position="39"/>
        <end position="64"/>
    </location>
</feature>
<feature type="compositionally biased region" description="Gly residues" evidence="2">
    <location>
        <begin position="81"/>
        <end position="150"/>
    </location>
</feature>
<dbReference type="RefSeq" id="WP_214154261.1">
    <property type="nucleotide sequence ID" value="NZ_JAHBAY010000001.1"/>
</dbReference>
<feature type="transmembrane region" description="Helical" evidence="3">
    <location>
        <begin position="171"/>
        <end position="192"/>
    </location>
</feature>
<dbReference type="InterPro" id="IPR004474">
    <property type="entry name" value="LytR_CpsA_psr"/>
</dbReference>